<protein>
    <submittedName>
        <fullName evidence="2">MarR family transcriptional regulator</fullName>
    </submittedName>
</protein>
<dbReference type="SUPFAM" id="SSF46785">
    <property type="entry name" value="Winged helix' DNA-binding domain"/>
    <property type="match status" value="1"/>
</dbReference>
<dbReference type="PANTHER" id="PTHR33164:SF43">
    <property type="entry name" value="HTH-TYPE TRANSCRIPTIONAL REPRESSOR YETL"/>
    <property type="match status" value="1"/>
</dbReference>
<dbReference type="RefSeq" id="WP_200273019.1">
    <property type="nucleotide sequence ID" value="NZ_JAENIJ010000035.1"/>
</dbReference>
<dbReference type="PROSITE" id="PS50995">
    <property type="entry name" value="HTH_MARR_2"/>
    <property type="match status" value="1"/>
</dbReference>
<proteinExistence type="predicted"/>
<dbReference type="GO" id="GO:0003700">
    <property type="term" value="F:DNA-binding transcription factor activity"/>
    <property type="evidence" value="ECO:0007669"/>
    <property type="project" value="InterPro"/>
</dbReference>
<sequence length="102" mass="11114">MKINQLVNQLVVARRLKLSITSLAILSYLYENNEQKVGVIAAHLGIHTAALTGMAESLENLGFAVRKHGKSDRRTVWLSITYSGFAAMEEITEAGKAQLATA</sequence>
<dbReference type="GO" id="GO:0006950">
    <property type="term" value="P:response to stress"/>
    <property type="evidence" value="ECO:0007669"/>
    <property type="project" value="TreeGrafter"/>
</dbReference>
<dbReference type="InterPro" id="IPR036388">
    <property type="entry name" value="WH-like_DNA-bd_sf"/>
</dbReference>
<keyword evidence="3" id="KW-1185">Reference proteome</keyword>
<dbReference type="InterPro" id="IPR000835">
    <property type="entry name" value="HTH_MarR-typ"/>
</dbReference>
<dbReference type="SMART" id="SM00347">
    <property type="entry name" value="HTH_MARR"/>
    <property type="match status" value="1"/>
</dbReference>
<name>A0A934SDZ1_9BACT</name>
<accession>A0A934SDZ1</accession>
<dbReference type="Gene3D" id="1.10.10.10">
    <property type="entry name" value="Winged helix-like DNA-binding domain superfamily/Winged helix DNA-binding domain"/>
    <property type="match status" value="1"/>
</dbReference>
<gene>
    <name evidence="2" type="ORF">JIN85_17015</name>
</gene>
<dbReference type="InterPro" id="IPR036390">
    <property type="entry name" value="WH_DNA-bd_sf"/>
</dbReference>
<comment type="caution">
    <text evidence="2">The sequence shown here is derived from an EMBL/GenBank/DDBJ whole genome shotgun (WGS) entry which is preliminary data.</text>
</comment>
<dbReference type="AlphaFoldDB" id="A0A934SDZ1"/>
<evidence type="ECO:0000313" key="3">
    <source>
        <dbReference type="Proteomes" id="UP000603141"/>
    </source>
</evidence>
<dbReference type="Proteomes" id="UP000603141">
    <property type="component" value="Unassembled WGS sequence"/>
</dbReference>
<evidence type="ECO:0000313" key="2">
    <source>
        <dbReference type="EMBL" id="MBK1884124.1"/>
    </source>
</evidence>
<organism evidence="2 3">
    <name type="scientific">Luteolibacter pohnpeiensis</name>
    <dbReference type="NCBI Taxonomy" id="454153"/>
    <lineage>
        <taxon>Bacteria</taxon>
        <taxon>Pseudomonadati</taxon>
        <taxon>Verrucomicrobiota</taxon>
        <taxon>Verrucomicrobiia</taxon>
        <taxon>Verrucomicrobiales</taxon>
        <taxon>Verrucomicrobiaceae</taxon>
        <taxon>Luteolibacter</taxon>
    </lineage>
</organism>
<evidence type="ECO:0000259" key="1">
    <source>
        <dbReference type="PROSITE" id="PS50995"/>
    </source>
</evidence>
<reference evidence="2" key="1">
    <citation type="submission" date="2021-01" db="EMBL/GenBank/DDBJ databases">
        <title>Modified the classification status of verrucomicrobia.</title>
        <authorList>
            <person name="Feng X."/>
        </authorList>
    </citation>
    <scope>NUCLEOTIDE SEQUENCE</scope>
    <source>
        <strain evidence="2">KCTC 22041</strain>
    </source>
</reference>
<feature type="domain" description="HTH marR-type" evidence="1">
    <location>
        <begin position="1"/>
        <end position="102"/>
    </location>
</feature>
<dbReference type="EMBL" id="JAENIJ010000035">
    <property type="protein sequence ID" value="MBK1884124.1"/>
    <property type="molecule type" value="Genomic_DNA"/>
</dbReference>
<dbReference type="PANTHER" id="PTHR33164">
    <property type="entry name" value="TRANSCRIPTIONAL REGULATOR, MARR FAMILY"/>
    <property type="match status" value="1"/>
</dbReference>
<dbReference type="Pfam" id="PF01047">
    <property type="entry name" value="MarR"/>
    <property type="match status" value="1"/>
</dbReference>
<dbReference type="InterPro" id="IPR039422">
    <property type="entry name" value="MarR/SlyA-like"/>
</dbReference>